<evidence type="ECO:0000313" key="5">
    <source>
        <dbReference type="Proteomes" id="UP000311605"/>
    </source>
</evidence>
<dbReference type="EMBL" id="VDMN01000001">
    <property type="protein sequence ID" value="TNM65736.1"/>
    <property type="molecule type" value="Genomic_DNA"/>
</dbReference>
<name>A0A5C4XQ64_9HYPH</name>
<dbReference type="Pfam" id="PF00583">
    <property type="entry name" value="Acetyltransf_1"/>
    <property type="match status" value="1"/>
</dbReference>
<keyword evidence="5" id="KW-1185">Reference proteome</keyword>
<dbReference type="InterPro" id="IPR016181">
    <property type="entry name" value="Acyl_CoA_acyltransferase"/>
</dbReference>
<dbReference type="CDD" id="cd04301">
    <property type="entry name" value="NAT_SF"/>
    <property type="match status" value="1"/>
</dbReference>
<dbReference type="Proteomes" id="UP000311605">
    <property type="component" value="Unassembled WGS sequence"/>
</dbReference>
<keyword evidence="1 4" id="KW-0808">Transferase</keyword>
<gene>
    <name evidence="4" type="ORF">FHP24_05690</name>
</gene>
<evidence type="ECO:0000313" key="4">
    <source>
        <dbReference type="EMBL" id="TNM65736.1"/>
    </source>
</evidence>
<dbReference type="Gene3D" id="3.40.630.30">
    <property type="match status" value="1"/>
</dbReference>
<dbReference type="RefSeq" id="WP_139674065.1">
    <property type="nucleotide sequence ID" value="NZ_VDMN01000001.1"/>
</dbReference>
<accession>A0A5C4XQ64</accession>
<sequence length="192" mass="21070">MSTSRRQAALLFQTAPDGTIKSKDAEMPQALLEDSEISLPRPAVLTIRHAKRHDLPELNAMIAALAAHHHDASAMTPDILERDLFGDRPWITALVADTGSELIGYAILVPLYRAQEGARGMDLHHLFVRDGQRGHGIGQHLVARARDIAKNAGCGYLSVSATTGNSAAHRFYEHMEFKPRPVTGMRYTQALT</sequence>
<keyword evidence="2" id="KW-0012">Acyltransferase</keyword>
<dbReference type="PANTHER" id="PTHR10545">
    <property type="entry name" value="DIAMINE N-ACETYLTRANSFERASE"/>
    <property type="match status" value="1"/>
</dbReference>
<dbReference type="PROSITE" id="PS51186">
    <property type="entry name" value="GNAT"/>
    <property type="match status" value="1"/>
</dbReference>
<feature type="domain" description="N-acetyltransferase" evidence="3">
    <location>
        <begin position="45"/>
        <end position="192"/>
    </location>
</feature>
<comment type="caution">
    <text evidence="4">The sequence shown here is derived from an EMBL/GenBank/DDBJ whole genome shotgun (WGS) entry which is preliminary data.</text>
</comment>
<dbReference type="InterPro" id="IPR000182">
    <property type="entry name" value="GNAT_dom"/>
</dbReference>
<dbReference type="GO" id="GO:0008080">
    <property type="term" value="F:N-acetyltransferase activity"/>
    <property type="evidence" value="ECO:0007669"/>
    <property type="project" value="TreeGrafter"/>
</dbReference>
<evidence type="ECO:0000256" key="1">
    <source>
        <dbReference type="ARBA" id="ARBA00022679"/>
    </source>
</evidence>
<proteinExistence type="predicted"/>
<dbReference type="OrthoDB" id="7651332at2"/>
<evidence type="ECO:0000259" key="3">
    <source>
        <dbReference type="PROSITE" id="PS51186"/>
    </source>
</evidence>
<reference evidence="4 5" key="1">
    <citation type="submission" date="2019-06" db="EMBL/GenBank/DDBJ databases">
        <title>The draft genome of Rhizobium smilacinae PTYR-5.</title>
        <authorList>
            <person name="Liu L."/>
            <person name="Li L."/>
            <person name="Zhang X."/>
        </authorList>
    </citation>
    <scope>NUCLEOTIDE SEQUENCE [LARGE SCALE GENOMIC DNA]</scope>
    <source>
        <strain evidence="4 5">PTYR-5</strain>
    </source>
</reference>
<dbReference type="SUPFAM" id="SSF55729">
    <property type="entry name" value="Acyl-CoA N-acyltransferases (Nat)"/>
    <property type="match status" value="1"/>
</dbReference>
<dbReference type="PANTHER" id="PTHR10545:SF29">
    <property type="entry name" value="GH14572P-RELATED"/>
    <property type="match status" value="1"/>
</dbReference>
<dbReference type="AlphaFoldDB" id="A0A5C4XQ64"/>
<dbReference type="InterPro" id="IPR051016">
    <property type="entry name" value="Diverse_Substrate_AcTransf"/>
</dbReference>
<organism evidence="4 5">
    <name type="scientific">Aliirhizobium smilacinae</name>
    <dbReference type="NCBI Taxonomy" id="1395944"/>
    <lineage>
        <taxon>Bacteria</taxon>
        <taxon>Pseudomonadati</taxon>
        <taxon>Pseudomonadota</taxon>
        <taxon>Alphaproteobacteria</taxon>
        <taxon>Hyphomicrobiales</taxon>
        <taxon>Rhizobiaceae</taxon>
        <taxon>Aliirhizobium</taxon>
    </lineage>
</organism>
<protein>
    <submittedName>
        <fullName evidence="4">GNAT family N-acetyltransferase</fullName>
    </submittedName>
</protein>
<evidence type="ECO:0000256" key="2">
    <source>
        <dbReference type="ARBA" id="ARBA00023315"/>
    </source>
</evidence>